<dbReference type="Proteomes" id="UP001177670">
    <property type="component" value="Unassembled WGS sequence"/>
</dbReference>
<organism evidence="1 2">
    <name type="scientific">Melipona bicolor</name>
    <dbReference type="NCBI Taxonomy" id="60889"/>
    <lineage>
        <taxon>Eukaryota</taxon>
        <taxon>Metazoa</taxon>
        <taxon>Ecdysozoa</taxon>
        <taxon>Arthropoda</taxon>
        <taxon>Hexapoda</taxon>
        <taxon>Insecta</taxon>
        <taxon>Pterygota</taxon>
        <taxon>Neoptera</taxon>
        <taxon>Endopterygota</taxon>
        <taxon>Hymenoptera</taxon>
        <taxon>Apocrita</taxon>
        <taxon>Aculeata</taxon>
        <taxon>Apoidea</taxon>
        <taxon>Anthophila</taxon>
        <taxon>Apidae</taxon>
        <taxon>Melipona</taxon>
    </lineage>
</organism>
<protein>
    <submittedName>
        <fullName evidence="1">Uncharacterized protein</fullName>
    </submittedName>
</protein>
<reference evidence="1" key="1">
    <citation type="submission" date="2021-10" db="EMBL/GenBank/DDBJ databases">
        <title>Melipona bicolor Genome sequencing and assembly.</title>
        <authorList>
            <person name="Araujo N.S."/>
            <person name="Arias M.C."/>
        </authorList>
    </citation>
    <scope>NUCLEOTIDE SEQUENCE</scope>
    <source>
        <strain evidence="1">USP_2M_L1-L4_2017</strain>
        <tissue evidence="1">Whole body</tissue>
    </source>
</reference>
<evidence type="ECO:0000313" key="1">
    <source>
        <dbReference type="EMBL" id="KAK1137984.1"/>
    </source>
</evidence>
<dbReference type="AlphaFoldDB" id="A0AA40GHR5"/>
<name>A0AA40GHR5_9HYME</name>
<keyword evidence="2" id="KW-1185">Reference proteome</keyword>
<dbReference type="EMBL" id="JAHYIQ010000001">
    <property type="protein sequence ID" value="KAK1137984.1"/>
    <property type="molecule type" value="Genomic_DNA"/>
</dbReference>
<gene>
    <name evidence="1" type="ORF">K0M31_002475</name>
</gene>
<accession>A0AA40GHR5</accession>
<comment type="caution">
    <text evidence="1">The sequence shown here is derived from an EMBL/GenBank/DDBJ whole genome shotgun (WGS) entry which is preliminary data.</text>
</comment>
<proteinExistence type="predicted"/>
<evidence type="ECO:0000313" key="2">
    <source>
        <dbReference type="Proteomes" id="UP001177670"/>
    </source>
</evidence>
<sequence>MTFPPDDGMTCAIAAIAERGICSARIRGIALQPEISPDIYVPEPEGCNCLPYSPVISGFPLSRRSSATIQRHGSQPVACHHPFEGCSASRDSESGNDRKRTTMIICPVPISKSSRSNKTTNAHTKADKASGYSTLISDKRLGDTEAEGKSTRDSLPNAYLSSFVYVTLSASCSVISARLSFIPLQVS</sequence>